<dbReference type="Pfam" id="PF08276">
    <property type="entry name" value="PAN_2"/>
    <property type="match status" value="1"/>
</dbReference>
<feature type="domain" description="Bulb-type lectin" evidence="22">
    <location>
        <begin position="29"/>
        <end position="156"/>
    </location>
</feature>
<evidence type="ECO:0000256" key="15">
    <source>
        <dbReference type="ARBA" id="ARBA00023180"/>
    </source>
</evidence>
<dbReference type="InterPro" id="IPR036426">
    <property type="entry name" value="Bulb-type_lectin_dom_sf"/>
</dbReference>
<keyword evidence="2" id="KW-1003">Cell membrane</keyword>
<dbReference type="InterPro" id="IPR000858">
    <property type="entry name" value="S_locus_glycoprot_dom"/>
</dbReference>
<dbReference type="PIRSF" id="PIRSF000641">
    <property type="entry name" value="SRK"/>
    <property type="match status" value="1"/>
</dbReference>
<evidence type="ECO:0000256" key="10">
    <source>
        <dbReference type="ARBA" id="ARBA00022840"/>
    </source>
</evidence>
<dbReference type="SMART" id="SM00220">
    <property type="entry name" value="S_TKc"/>
    <property type="match status" value="1"/>
</dbReference>
<keyword evidence="7 20" id="KW-0732">Signal</keyword>
<keyword evidence="4" id="KW-0245">EGF-like domain</keyword>
<dbReference type="InterPro" id="IPR001480">
    <property type="entry name" value="Bulb-type_lectin_dom"/>
</dbReference>
<evidence type="ECO:0000256" key="14">
    <source>
        <dbReference type="ARBA" id="ARBA00023170"/>
    </source>
</evidence>
<keyword evidence="6 19" id="KW-0812">Transmembrane</keyword>
<dbReference type="Gene3D" id="3.30.200.20">
    <property type="entry name" value="Phosphorylase Kinase, domain 1"/>
    <property type="match status" value="1"/>
</dbReference>
<organism evidence="24 25">
    <name type="scientific">Rhynchospora breviuscula</name>
    <dbReference type="NCBI Taxonomy" id="2022672"/>
    <lineage>
        <taxon>Eukaryota</taxon>
        <taxon>Viridiplantae</taxon>
        <taxon>Streptophyta</taxon>
        <taxon>Embryophyta</taxon>
        <taxon>Tracheophyta</taxon>
        <taxon>Spermatophyta</taxon>
        <taxon>Magnoliopsida</taxon>
        <taxon>Liliopsida</taxon>
        <taxon>Poales</taxon>
        <taxon>Cyperaceae</taxon>
        <taxon>Cyperoideae</taxon>
        <taxon>Rhynchosporeae</taxon>
        <taxon>Rhynchospora</taxon>
    </lineage>
</organism>
<evidence type="ECO:0000256" key="2">
    <source>
        <dbReference type="ARBA" id="ARBA00022475"/>
    </source>
</evidence>
<dbReference type="Gene3D" id="1.10.510.10">
    <property type="entry name" value="Transferase(Phosphotransferase) domain 1"/>
    <property type="match status" value="1"/>
</dbReference>
<dbReference type="Proteomes" id="UP001151287">
    <property type="component" value="Unassembled WGS sequence"/>
</dbReference>
<dbReference type="GO" id="GO:0005524">
    <property type="term" value="F:ATP binding"/>
    <property type="evidence" value="ECO:0007669"/>
    <property type="project" value="UniProtKB-KW"/>
</dbReference>
<evidence type="ECO:0000256" key="5">
    <source>
        <dbReference type="ARBA" id="ARBA00022679"/>
    </source>
</evidence>
<feature type="transmembrane region" description="Helical" evidence="19">
    <location>
        <begin position="444"/>
        <end position="466"/>
    </location>
</feature>
<keyword evidence="25" id="KW-1185">Reference proteome</keyword>
<dbReference type="Gene3D" id="2.90.10.10">
    <property type="entry name" value="Bulb-type lectin domain"/>
    <property type="match status" value="1"/>
</dbReference>
<evidence type="ECO:0000256" key="9">
    <source>
        <dbReference type="ARBA" id="ARBA00022777"/>
    </source>
</evidence>
<evidence type="ECO:0000256" key="7">
    <source>
        <dbReference type="ARBA" id="ARBA00022729"/>
    </source>
</evidence>
<dbReference type="GO" id="GO:0004674">
    <property type="term" value="F:protein serine/threonine kinase activity"/>
    <property type="evidence" value="ECO:0007669"/>
    <property type="project" value="UniProtKB-KW"/>
</dbReference>
<evidence type="ECO:0000256" key="19">
    <source>
        <dbReference type="SAM" id="Phobius"/>
    </source>
</evidence>
<evidence type="ECO:0000313" key="25">
    <source>
        <dbReference type="Proteomes" id="UP001151287"/>
    </source>
</evidence>
<keyword evidence="14" id="KW-0675">Receptor</keyword>
<keyword evidence="13" id="KW-1015">Disulfide bond</keyword>
<dbReference type="SUPFAM" id="SSF56112">
    <property type="entry name" value="Protein kinase-like (PK-like)"/>
    <property type="match status" value="1"/>
</dbReference>
<dbReference type="CDD" id="cd00028">
    <property type="entry name" value="B_lectin"/>
    <property type="match status" value="1"/>
</dbReference>
<dbReference type="InterPro" id="IPR003609">
    <property type="entry name" value="Pan_app"/>
</dbReference>
<dbReference type="PANTHER" id="PTHR27002:SF181">
    <property type="entry name" value="RECEPTOR-LIKE SERINE_THREONINE-PROTEIN KINASE"/>
    <property type="match status" value="1"/>
</dbReference>
<dbReference type="PROSITE" id="PS50948">
    <property type="entry name" value="PAN"/>
    <property type="match status" value="1"/>
</dbReference>
<dbReference type="PROSITE" id="PS50011">
    <property type="entry name" value="PROTEIN_KINASE_DOM"/>
    <property type="match status" value="1"/>
</dbReference>
<evidence type="ECO:0000256" key="11">
    <source>
        <dbReference type="ARBA" id="ARBA00022989"/>
    </source>
</evidence>
<dbReference type="SMART" id="SM00473">
    <property type="entry name" value="PAN_AP"/>
    <property type="match status" value="1"/>
</dbReference>
<dbReference type="CDD" id="cd14066">
    <property type="entry name" value="STKc_IRAK"/>
    <property type="match status" value="1"/>
</dbReference>
<comment type="catalytic activity">
    <reaction evidence="16 18">
        <text>L-threonyl-[protein] + ATP = O-phospho-L-threonyl-[protein] + ADP + H(+)</text>
        <dbReference type="Rhea" id="RHEA:46608"/>
        <dbReference type="Rhea" id="RHEA-COMP:11060"/>
        <dbReference type="Rhea" id="RHEA-COMP:11605"/>
        <dbReference type="ChEBI" id="CHEBI:15378"/>
        <dbReference type="ChEBI" id="CHEBI:30013"/>
        <dbReference type="ChEBI" id="CHEBI:30616"/>
        <dbReference type="ChEBI" id="CHEBI:61977"/>
        <dbReference type="ChEBI" id="CHEBI:456216"/>
        <dbReference type="EC" id="2.7.11.1"/>
    </reaction>
</comment>
<keyword evidence="8 18" id="KW-0547">Nucleotide-binding</keyword>
<evidence type="ECO:0000256" key="17">
    <source>
        <dbReference type="ARBA" id="ARBA00048679"/>
    </source>
</evidence>
<dbReference type="InterPro" id="IPR000719">
    <property type="entry name" value="Prot_kinase_dom"/>
</dbReference>
<feature type="signal peptide" evidence="20">
    <location>
        <begin position="1"/>
        <end position="28"/>
    </location>
</feature>
<evidence type="ECO:0000256" key="4">
    <source>
        <dbReference type="ARBA" id="ARBA00022536"/>
    </source>
</evidence>
<evidence type="ECO:0000256" key="8">
    <source>
        <dbReference type="ARBA" id="ARBA00022741"/>
    </source>
</evidence>
<dbReference type="PROSITE" id="PS00108">
    <property type="entry name" value="PROTEIN_KINASE_ST"/>
    <property type="match status" value="1"/>
</dbReference>
<protein>
    <recommendedName>
        <fullName evidence="18">Receptor-like serine/threonine-protein kinase</fullName>
        <ecNumber evidence="18">2.7.11.1</ecNumber>
    </recommendedName>
</protein>
<dbReference type="EC" id="2.7.11.1" evidence="18"/>
<evidence type="ECO:0000313" key="24">
    <source>
        <dbReference type="EMBL" id="KAJ1695012.1"/>
    </source>
</evidence>
<dbReference type="GO" id="GO:0005886">
    <property type="term" value="C:plasma membrane"/>
    <property type="evidence" value="ECO:0007669"/>
    <property type="project" value="UniProtKB-SubCell"/>
</dbReference>
<keyword evidence="12 19" id="KW-0472">Membrane</keyword>
<accession>A0A9Q0CJA1</accession>
<feature type="domain" description="Protein kinase" evidence="21">
    <location>
        <begin position="530"/>
        <end position="817"/>
    </location>
</feature>
<dbReference type="Pfam" id="PF01453">
    <property type="entry name" value="B_lectin"/>
    <property type="match status" value="1"/>
</dbReference>
<dbReference type="Pfam" id="PF00954">
    <property type="entry name" value="S_locus_glycop"/>
    <property type="match status" value="1"/>
</dbReference>
<dbReference type="CDD" id="cd01098">
    <property type="entry name" value="PAN_AP_plant"/>
    <property type="match status" value="1"/>
</dbReference>
<dbReference type="AlphaFoldDB" id="A0A9Q0CJA1"/>
<gene>
    <name evidence="24" type="ORF">LUZ63_011710</name>
</gene>
<proteinExistence type="inferred from homology"/>
<keyword evidence="9 18" id="KW-0418">Kinase</keyword>
<dbReference type="FunFam" id="2.90.10.10:FF:000005">
    <property type="entry name" value="G-type lectin S-receptor-like serine/threonine-protein kinase"/>
    <property type="match status" value="1"/>
</dbReference>
<dbReference type="InterPro" id="IPR001245">
    <property type="entry name" value="Ser-Thr/Tyr_kinase_cat_dom"/>
</dbReference>
<dbReference type="GO" id="GO:0048544">
    <property type="term" value="P:recognition of pollen"/>
    <property type="evidence" value="ECO:0007669"/>
    <property type="project" value="InterPro"/>
</dbReference>
<evidence type="ECO:0000256" key="6">
    <source>
        <dbReference type="ARBA" id="ARBA00022692"/>
    </source>
</evidence>
<comment type="subcellular location">
    <subcellularLocation>
        <location evidence="1">Cell membrane</location>
        <topology evidence="1">Single-pass type I membrane protein</topology>
    </subcellularLocation>
</comment>
<dbReference type="FunFam" id="3.30.200.20:FF:000330">
    <property type="entry name" value="G-type lectin S-receptor-like serine/threonine-protein kinase At4g03230"/>
    <property type="match status" value="1"/>
</dbReference>
<keyword evidence="11 19" id="KW-1133">Transmembrane helix</keyword>
<dbReference type="InterPro" id="IPR011009">
    <property type="entry name" value="Kinase-like_dom_sf"/>
</dbReference>
<dbReference type="PANTHER" id="PTHR27002">
    <property type="entry name" value="RECEPTOR-LIKE SERINE/THREONINE-PROTEIN KINASE SD1-8"/>
    <property type="match status" value="1"/>
</dbReference>
<dbReference type="SMART" id="SM00108">
    <property type="entry name" value="B_lectin"/>
    <property type="match status" value="1"/>
</dbReference>
<dbReference type="OrthoDB" id="1910371at2759"/>
<dbReference type="Pfam" id="PF07714">
    <property type="entry name" value="PK_Tyr_Ser-Thr"/>
    <property type="match status" value="1"/>
</dbReference>
<sequence>MNYFLPFTKILLFSVVVFLCPLSLPCRGKDTLTLGESLQDGDTLISKGDIFELGFFTPGELNRRYIGIWYRSFSTKLETILWIANREKPVTNLSGGALTLSRDGNLIVTNTGSDVLWSTNISTPISSNQSRIVQLLADGNIVMNNSDGTTVWQSFDYPTDTYIPGMRVGLDLQTGVNQVFTSWRSKTDPAPGNFTLGIDPGRSTQLFVWDGGRPRWRSGRWNGQIFIGIEKMIPTYMYNFKLSNYDLEGKMYYYTGFNVSHRYMISWDGTDQHLIWSETSRSWTRFFAEPTSPCELYNQCGNYATCTEIDGKAGFEPLCMCLKGHIPAKENEWNYGNWTSGCVRRVPYKCEKEGNNGTDGFWRMQRVKLPDLSELNPDVMDEAGCQASCLNNCSCKAYSYVSGIGCLVWGVHLLDMHIFTGRGGNDMYLRLASIELGQGKKKSVVVIIVAVLVSSFALLACTYLLWRCLKRKKGFVRWRKEKGEGSSNAKRRKDVTTELSGVLKITDEGQLLRELPVFSFDAIITATDNFSYRNLLGEGGFGPVYKGVLPEGQEVAVKRLSKSSGQGMEEFKNEVILIAKLQHRNLVRLLGCCLQDEEKILIYELMPNGSLDAFLFDDEKKRQLDWRTRYKIIEGIARGLLYLHRDSRLRVIHRDLKVSNILLDEEMDPKISDFGLARIFGKDDNELNNTKRVVGTYGYMAPEYAMQGIFSVKSDVYSFGVLLLEIISGKKISTYYNHEFSLYLLGYAWKLWHENNLIELVEPAIRETCSSAEVVTCVTVALLCVQDHVNDRPTMSTVLIMLESGTTASMSPRQPSFAAIRGPTNTDSSTFELANASITVFTGR</sequence>
<evidence type="ECO:0000259" key="23">
    <source>
        <dbReference type="PROSITE" id="PS50948"/>
    </source>
</evidence>
<comment type="similarity">
    <text evidence="18">Belongs to the protein kinase superfamily. Ser/Thr protein kinase family.</text>
</comment>
<dbReference type="InterPro" id="IPR008271">
    <property type="entry name" value="Ser/Thr_kinase_AS"/>
</dbReference>
<dbReference type="SUPFAM" id="SSF51110">
    <property type="entry name" value="alpha-D-mannose-specific plant lectins"/>
    <property type="match status" value="1"/>
</dbReference>
<evidence type="ECO:0000256" key="12">
    <source>
        <dbReference type="ARBA" id="ARBA00023136"/>
    </source>
</evidence>
<keyword evidence="5 18" id="KW-0808">Transferase</keyword>
<name>A0A9Q0CJA1_9POAL</name>
<comment type="catalytic activity">
    <reaction evidence="17 18">
        <text>L-seryl-[protein] + ATP = O-phospho-L-seryl-[protein] + ADP + H(+)</text>
        <dbReference type="Rhea" id="RHEA:17989"/>
        <dbReference type="Rhea" id="RHEA-COMP:9863"/>
        <dbReference type="Rhea" id="RHEA-COMP:11604"/>
        <dbReference type="ChEBI" id="CHEBI:15378"/>
        <dbReference type="ChEBI" id="CHEBI:29999"/>
        <dbReference type="ChEBI" id="CHEBI:30616"/>
        <dbReference type="ChEBI" id="CHEBI:83421"/>
        <dbReference type="ChEBI" id="CHEBI:456216"/>
        <dbReference type="EC" id="2.7.11.1"/>
    </reaction>
</comment>
<evidence type="ECO:0000259" key="22">
    <source>
        <dbReference type="PROSITE" id="PS50927"/>
    </source>
</evidence>
<comment type="caution">
    <text evidence="24">The sequence shown here is derived from an EMBL/GenBank/DDBJ whole genome shotgun (WGS) entry which is preliminary data.</text>
</comment>
<feature type="domain" description="Apple" evidence="23">
    <location>
        <begin position="350"/>
        <end position="432"/>
    </location>
</feature>
<evidence type="ECO:0000256" key="16">
    <source>
        <dbReference type="ARBA" id="ARBA00047899"/>
    </source>
</evidence>
<evidence type="ECO:0000259" key="21">
    <source>
        <dbReference type="PROSITE" id="PS50011"/>
    </source>
</evidence>
<dbReference type="GO" id="GO:0051707">
    <property type="term" value="P:response to other organism"/>
    <property type="evidence" value="ECO:0007669"/>
    <property type="project" value="UniProtKB-ARBA"/>
</dbReference>
<dbReference type="InterPro" id="IPR024171">
    <property type="entry name" value="SRK-like_kinase"/>
</dbReference>
<dbReference type="EMBL" id="JAMQYH010000003">
    <property type="protein sequence ID" value="KAJ1695012.1"/>
    <property type="molecule type" value="Genomic_DNA"/>
</dbReference>
<evidence type="ECO:0000256" key="1">
    <source>
        <dbReference type="ARBA" id="ARBA00004251"/>
    </source>
</evidence>
<evidence type="ECO:0000256" key="20">
    <source>
        <dbReference type="SAM" id="SignalP"/>
    </source>
</evidence>
<reference evidence="24" key="1">
    <citation type="journal article" date="2022" name="Cell">
        <title>Repeat-based holocentromeres influence genome architecture and karyotype evolution.</title>
        <authorList>
            <person name="Hofstatter P.G."/>
            <person name="Thangavel G."/>
            <person name="Lux T."/>
            <person name="Neumann P."/>
            <person name="Vondrak T."/>
            <person name="Novak P."/>
            <person name="Zhang M."/>
            <person name="Costa L."/>
            <person name="Castellani M."/>
            <person name="Scott A."/>
            <person name="Toegelov H."/>
            <person name="Fuchs J."/>
            <person name="Mata-Sucre Y."/>
            <person name="Dias Y."/>
            <person name="Vanzela A.L.L."/>
            <person name="Huettel B."/>
            <person name="Almeida C.C.S."/>
            <person name="Simkova H."/>
            <person name="Souza G."/>
            <person name="Pedrosa-Harand A."/>
            <person name="Macas J."/>
            <person name="Mayer K.F.X."/>
            <person name="Houben A."/>
            <person name="Marques A."/>
        </authorList>
    </citation>
    <scope>NUCLEOTIDE SEQUENCE</scope>
    <source>
        <strain evidence="24">RhyBre1mFocal</strain>
    </source>
</reference>
<evidence type="ECO:0000256" key="13">
    <source>
        <dbReference type="ARBA" id="ARBA00023157"/>
    </source>
</evidence>
<keyword evidence="15" id="KW-0325">Glycoprotein</keyword>
<feature type="chain" id="PRO_5040383445" description="Receptor-like serine/threonine-protein kinase" evidence="20">
    <location>
        <begin position="29"/>
        <end position="844"/>
    </location>
</feature>
<dbReference type="PROSITE" id="PS50927">
    <property type="entry name" value="BULB_LECTIN"/>
    <property type="match status" value="1"/>
</dbReference>
<evidence type="ECO:0000256" key="3">
    <source>
        <dbReference type="ARBA" id="ARBA00022527"/>
    </source>
</evidence>
<keyword evidence="10 18" id="KW-0067">ATP-binding</keyword>
<evidence type="ECO:0000256" key="18">
    <source>
        <dbReference type="PIRNR" id="PIRNR000641"/>
    </source>
</evidence>
<dbReference type="FunFam" id="1.10.510.10:FF:000060">
    <property type="entry name" value="G-type lectin S-receptor-like serine/threonine-protein kinase"/>
    <property type="match status" value="1"/>
</dbReference>
<keyword evidence="3 18" id="KW-0723">Serine/threonine-protein kinase</keyword>